<proteinExistence type="predicted"/>
<sequence length="146" mass="16686">MNIDTFKKVSLYYFEILGTIFTFYIILLLIFSKQKPHIIELCIILLILFITCLGMGGIGSYLAKQESVLYTSLDRAKTIEMVSNILNKAGYSCGDKTTDKSSGEFIYTSTSRNTKFYGNVSVFMHKDAIEIKAPRILYLKYLNKMK</sequence>
<reference evidence="2 3" key="2">
    <citation type="submission" date="2020-08" db="EMBL/GenBank/DDBJ databases">
        <authorList>
            <person name="Ueki A."/>
            <person name="Tonouchi A."/>
        </authorList>
    </citation>
    <scope>NUCLEOTIDE SEQUENCE [LARGE SCALE GENOMIC DNA]</scope>
    <source>
        <strain evidence="2 3">CTTW</strain>
    </source>
</reference>
<keyword evidence="1" id="KW-0472">Membrane</keyword>
<evidence type="ECO:0000313" key="3">
    <source>
        <dbReference type="Proteomes" id="UP000515703"/>
    </source>
</evidence>
<feature type="transmembrane region" description="Helical" evidence="1">
    <location>
        <begin position="12"/>
        <end position="31"/>
    </location>
</feature>
<evidence type="ECO:0000256" key="1">
    <source>
        <dbReference type="SAM" id="Phobius"/>
    </source>
</evidence>
<dbReference type="Proteomes" id="UP000515703">
    <property type="component" value="Chromosome"/>
</dbReference>
<keyword evidence="1" id="KW-1133">Transmembrane helix</keyword>
<keyword evidence="1" id="KW-0812">Transmembrane</keyword>
<dbReference type="RefSeq" id="WP_185257334.1">
    <property type="nucleotide sequence ID" value="NZ_AP023368.1"/>
</dbReference>
<organism evidence="2 3">
    <name type="scientific">Anaerocolumna chitinilytica</name>
    <dbReference type="NCBI Taxonomy" id="1727145"/>
    <lineage>
        <taxon>Bacteria</taxon>
        <taxon>Bacillati</taxon>
        <taxon>Bacillota</taxon>
        <taxon>Clostridia</taxon>
        <taxon>Lachnospirales</taxon>
        <taxon>Lachnospiraceae</taxon>
        <taxon>Anaerocolumna</taxon>
    </lineage>
</organism>
<name>A0A7M3SB38_9FIRM</name>
<feature type="transmembrane region" description="Helical" evidence="1">
    <location>
        <begin position="38"/>
        <end position="63"/>
    </location>
</feature>
<protein>
    <submittedName>
        <fullName evidence="2">Uncharacterized protein</fullName>
    </submittedName>
</protein>
<accession>A0A7M3SB38</accession>
<keyword evidence="3" id="KW-1185">Reference proteome</keyword>
<reference evidence="2 3" key="1">
    <citation type="submission" date="2020-08" db="EMBL/GenBank/DDBJ databases">
        <title>Draft genome sequencing of an Anaerocolumna strain isolated from anoxic soil subjected to BSD treatment.</title>
        <authorList>
            <person name="Uek A."/>
            <person name="Tonouchi A."/>
        </authorList>
    </citation>
    <scope>NUCLEOTIDE SEQUENCE [LARGE SCALE GENOMIC DNA]</scope>
    <source>
        <strain evidence="2 3">CTTW</strain>
    </source>
</reference>
<dbReference type="EMBL" id="AP023368">
    <property type="protein sequence ID" value="BCK01806.1"/>
    <property type="molecule type" value="Genomic_DNA"/>
</dbReference>
<dbReference type="AlphaFoldDB" id="A0A7M3SB38"/>
<evidence type="ECO:0000313" key="2">
    <source>
        <dbReference type="EMBL" id="BCK01806.1"/>
    </source>
</evidence>
<gene>
    <name evidence="2" type="ORF">bsdcttw_48460</name>
</gene>
<dbReference type="KEGG" id="acht:bsdcttw_48460"/>